<dbReference type="InterPro" id="IPR036036">
    <property type="entry name" value="SOCS_box-like_dom_sf"/>
</dbReference>
<dbReference type="Proteomes" id="UP001208570">
    <property type="component" value="Unassembled WGS sequence"/>
</dbReference>
<dbReference type="Gene3D" id="1.25.40.20">
    <property type="entry name" value="Ankyrin repeat-containing domain"/>
    <property type="match status" value="1"/>
</dbReference>
<protein>
    <recommendedName>
        <fullName evidence="4">SOCS box domain-containing protein</fullName>
    </recommendedName>
</protein>
<dbReference type="InterPro" id="IPR002110">
    <property type="entry name" value="Ankyrin_rpt"/>
</dbReference>
<dbReference type="SUPFAM" id="SSF48403">
    <property type="entry name" value="Ankyrin repeat"/>
    <property type="match status" value="1"/>
</dbReference>
<organism evidence="5 6">
    <name type="scientific">Paralvinella palmiformis</name>
    <dbReference type="NCBI Taxonomy" id="53620"/>
    <lineage>
        <taxon>Eukaryota</taxon>
        <taxon>Metazoa</taxon>
        <taxon>Spiralia</taxon>
        <taxon>Lophotrochozoa</taxon>
        <taxon>Annelida</taxon>
        <taxon>Polychaeta</taxon>
        <taxon>Sedentaria</taxon>
        <taxon>Canalipalpata</taxon>
        <taxon>Terebellida</taxon>
        <taxon>Terebelliformia</taxon>
        <taxon>Alvinellidae</taxon>
        <taxon>Paralvinella</taxon>
    </lineage>
</organism>
<dbReference type="InterPro" id="IPR036770">
    <property type="entry name" value="Ankyrin_rpt-contain_sf"/>
</dbReference>
<evidence type="ECO:0000313" key="5">
    <source>
        <dbReference type="EMBL" id="KAK2165126.1"/>
    </source>
</evidence>
<dbReference type="PANTHER" id="PTHR24171">
    <property type="entry name" value="ANKYRIN REPEAT DOMAIN-CONTAINING PROTEIN 39-RELATED"/>
    <property type="match status" value="1"/>
</dbReference>
<dbReference type="InterPro" id="IPR001496">
    <property type="entry name" value="SOCS_box"/>
</dbReference>
<feature type="repeat" description="ANK" evidence="3">
    <location>
        <begin position="83"/>
        <end position="115"/>
    </location>
</feature>
<feature type="repeat" description="ANK" evidence="3">
    <location>
        <begin position="50"/>
        <end position="82"/>
    </location>
</feature>
<keyword evidence="1" id="KW-0677">Repeat</keyword>
<sequence length="346" mass="38993">MSRSSPRGNSGWISRLWFAVEYNDQHSLRALLAQGINVNHAFKEAGHRRHNQTPLFISVAKNNRELTNLLLNAGSDIEYADSCGETVLFMAVRHGKMPMVRLLVNHGANINHQNKKGESVLFDAVKFGRKDTLDYLLSVGADTDLQNEDGATPLLLALELYDNTCRLRHVTTRRTAPSNLGDIISTLIPLCSDINHQHPNWGSPLRIALAVETNYFRDSLRLSKMLLQHGAIPDRLFFLRFGGLNASTSKPGSEFFTEKFFNLALAAGASLQREKTWLITVLAEMPQELAPYEQLFNDLLEKSMSPPSLQNSCLIYIRKTLHGRLWLKIDTLPLPETIKDCLKLKF</sequence>
<dbReference type="PROSITE" id="PS50225">
    <property type="entry name" value="SOCS"/>
    <property type="match status" value="1"/>
</dbReference>
<evidence type="ECO:0000256" key="2">
    <source>
        <dbReference type="ARBA" id="ARBA00023043"/>
    </source>
</evidence>
<name>A0AAD9K5W4_9ANNE</name>
<evidence type="ECO:0000313" key="6">
    <source>
        <dbReference type="Proteomes" id="UP001208570"/>
    </source>
</evidence>
<feature type="repeat" description="ANK" evidence="3">
    <location>
        <begin position="116"/>
        <end position="148"/>
    </location>
</feature>
<keyword evidence="2 3" id="KW-0040">ANK repeat</keyword>
<dbReference type="PROSITE" id="PS50297">
    <property type="entry name" value="ANK_REP_REGION"/>
    <property type="match status" value="3"/>
</dbReference>
<dbReference type="EMBL" id="JAODUP010000054">
    <property type="protein sequence ID" value="KAK2165126.1"/>
    <property type="molecule type" value="Genomic_DNA"/>
</dbReference>
<dbReference type="AlphaFoldDB" id="A0AAD9K5W4"/>
<dbReference type="SUPFAM" id="SSF158235">
    <property type="entry name" value="SOCS box-like"/>
    <property type="match status" value="1"/>
</dbReference>
<proteinExistence type="predicted"/>
<dbReference type="PROSITE" id="PS50088">
    <property type="entry name" value="ANK_REPEAT"/>
    <property type="match status" value="3"/>
</dbReference>
<keyword evidence="6" id="KW-1185">Reference proteome</keyword>
<dbReference type="Pfam" id="PF07525">
    <property type="entry name" value="SOCS_box"/>
    <property type="match status" value="1"/>
</dbReference>
<feature type="domain" description="SOCS box" evidence="4">
    <location>
        <begin position="294"/>
        <end position="346"/>
    </location>
</feature>
<evidence type="ECO:0000256" key="1">
    <source>
        <dbReference type="ARBA" id="ARBA00022737"/>
    </source>
</evidence>
<reference evidence="5" key="1">
    <citation type="journal article" date="2023" name="Mol. Biol. Evol.">
        <title>Third-Generation Sequencing Reveals the Adaptive Role of the Epigenome in Three Deep-Sea Polychaetes.</title>
        <authorList>
            <person name="Perez M."/>
            <person name="Aroh O."/>
            <person name="Sun Y."/>
            <person name="Lan Y."/>
            <person name="Juniper S.K."/>
            <person name="Young C.R."/>
            <person name="Angers B."/>
            <person name="Qian P.Y."/>
        </authorList>
    </citation>
    <scope>NUCLEOTIDE SEQUENCE</scope>
    <source>
        <strain evidence="5">P08H-3</strain>
    </source>
</reference>
<accession>A0AAD9K5W4</accession>
<dbReference type="SMART" id="SM00248">
    <property type="entry name" value="ANK"/>
    <property type="match status" value="6"/>
</dbReference>
<evidence type="ECO:0000259" key="4">
    <source>
        <dbReference type="PROSITE" id="PS50225"/>
    </source>
</evidence>
<dbReference type="Pfam" id="PF12796">
    <property type="entry name" value="Ank_2"/>
    <property type="match status" value="1"/>
</dbReference>
<dbReference type="GO" id="GO:0035556">
    <property type="term" value="P:intracellular signal transduction"/>
    <property type="evidence" value="ECO:0007669"/>
    <property type="project" value="InterPro"/>
</dbReference>
<comment type="caution">
    <text evidence="5">The sequence shown here is derived from an EMBL/GenBank/DDBJ whole genome shotgun (WGS) entry which is preliminary data.</text>
</comment>
<gene>
    <name evidence="5" type="ORF">LSH36_54g01016</name>
</gene>
<evidence type="ECO:0000256" key="3">
    <source>
        <dbReference type="PROSITE-ProRule" id="PRU00023"/>
    </source>
</evidence>